<dbReference type="Proteomes" id="UP001062846">
    <property type="component" value="Chromosome 10"/>
</dbReference>
<evidence type="ECO:0000313" key="1">
    <source>
        <dbReference type="EMBL" id="KAI8536186.1"/>
    </source>
</evidence>
<gene>
    <name evidence="1" type="ORF">RHMOL_Rhmol10G0236500</name>
</gene>
<sequence length="597" mass="65414">MSPRRLLGVLAAAFLLTECIAAAATFSSRLVHRFSDEVKALRVSRKGMASSAPWPERRSLEYYRLLASSDLERQKMRVDSKYQLLFPSEGHVVYNFLYILRNCASYFEFCIYALHRLHYSWIDIGTPSVSFLVALDAGSDLLWVPCNCIQCAPLSASYYSSLMLVDLVHLIGFNHNMEALKIIRGRYKLLERNYIDKIIWCSLVFGASIMQDRDLNEYDPSGSNTSKHLSCGDQLCQLGPNCQSPKQPCPYTVNYYSEDTSSSGFLVEDTLHLAGSGDTSNISVQAPVIIGCGRKQSGGYLDGVAPDGLMGLGLGEVSVLSVLAKSGLVRNSFSLCFDDDDSGRLFFGDPGPAGQHSTPFLPSGGKYITYIVGVKACCVGSSCLDRTSFQALVDSGASFTFLPKEAYEGVVEEFDRQLNASRTSYEGYPWEYCYNSSSQGMPKTPPVALQFAVNNSFVVHDPVFIVQGNQGVVGFCLAIQPTDEDIATIGQNFMTGYRMVFDRENLKLGWSRSNCQDLSDASRMPMTPPKTSPPNPLPTTEQQSAPKANATAPAVAGRTPSKSSAASPWHLPSDSRLVLFLLLQLVLLFLHPLASGL</sequence>
<protein>
    <submittedName>
        <fullName evidence="1">Uncharacterized protein</fullName>
    </submittedName>
</protein>
<keyword evidence="2" id="KW-1185">Reference proteome</keyword>
<comment type="caution">
    <text evidence="1">The sequence shown here is derived from an EMBL/GenBank/DDBJ whole genome shotgun (WGS) entry which is preliminary data.</text>
</comment>
<name>A0ACC0M589_RHOML</name>
<organism evidence="1 2">
    <name type="scientific">Rhododendron molle</name>
    <name type="common">Chinese azalea</name>
    <name type="synonym">Azalea mollis</name>
    <dbReference type="NCBI Taxonomy" id="49168"/>
    <lineage>
        <taxon>Eukaryota</taxon>
        <taxon>Viridiplantae</taxon>
        <taxon>Streptophyta</taxon>
        <taxon>Embryophyta</taxon>
        <taxon>Tracheophyta</taxon>
        <taxon>Spermatophyta</taxon>
        <taxon>Magnoliopsida</taxon>
        <taxon>eudicotyledons</taxon>
        <taxon>Gunneridae</taxon>
        <taxon>Pentapetalae</taxon>
        <taxon>asterids</taxon>
        <taxon>Ericales</taxon>
        <taxon>Ericaceae</taxon>
        <taxon>Ericoideae</taxon>
        <taxon>Rhodoreae</taxon>
        <taxon>Rhododendron</taxon>
    </lineage>
</organism>
<evidence type="ECO:0000313" key="2">
    <source>
        <dbReference type="Proteomes" id="UP001062846"/>
    </source>
</evidence>
<proteinExistence type="predicted"/>
<dbReference type="EMBL" id="CM046397">
    <property type="protein sequence ID" value="KAI8536186.1"/>
    <property type="molecule type" value="Genomic_DNA"/>
</dbReference>
<accession>A0ACC0M589</accession>
<reference evidence="1" key="1">
    <citation type="submission" date="2022-02" db="EMBL/GenBank/DDBJ databases">
        <title>Plant Genome Project.</title>
        <authorList>
            <person name="Zhang R.-G."/>
        </authorList>
    </citation>
    <scope>NUCLEOTIDE SEQUENCE</scope>
    <source>
        <strain evidence="1">AT1</strain>
    </source>
</reference>